<dbReference type="Proteomes" id="UP000320580">
    <property type="component" value="Chromosome"/>
</dbReference>
<reference evidence="2 3" key="1">
    <citation type="submission" date="2019-07" db="EMBL/GenBank/DDBJ databases">
        <authorList>
            <person name="Zhu P."/>
        </authorList>
    </citation>
    <scope>NUCLEOTIDE SEQUENCE [LARGE SCALE GENOMIC DNA]</scope>
    <source>
        <strain evidence="2 3">SSL-25</strain>
    </source>
</reference>
<keyword evidence="3" id="KW-1185">Reference proteome</keyword>
<dbReference type="AlphaFoldDB" id="A0A5B8J835"/>
<name>A0A5B8J835_9ACTN</name>
<dbReference type="EMBL" id="CP042266">
    <property type="protein sequence ID" value="QDY76584.1"/>
    <property type="molecule type" value="Genomic_DNA"/>
</dbReference>
<sequence>MRTKTLLTTVVLALALGLAPGPAGASPRAAGPPALADCPPGALCLWEQEDFRGPRRVYELAWTEVDSCTALPPGRGAGALANRTGRPVTTYQSDECAEHGAFDTYPGSGVWAPRSPYLIRAFRIWER</sequence>
<evidence type="ECO:0000313" key="3">
    <source>
        <dbReference type="Proteomes" id="UP000320580"/>
    </source>
</evidence>
<proteinExistence type="predicted"/>
<gene>
    <name evidence="2" type="ORF">FQU76_08610</name>
</gene>
<feature type="chain" id="PRO_5022914740" description="Peptidase inhibitor family I36 protein" evidence="1">
    <location>
        <begin position="26"/>
        <end position="127"/>
    </location>
</feature>
<dbReference type="KEGG" id="sqz:FQU76_08610"/>
<evidence type="ECO:0000313" key="2">
    <source>
        <dbReference type="EMBL" id="QDY76584.1"/>
    </source>
</evidence>
<dbReference type="Pfam" id="PF03995">
    <property type="entry name" value="Inhibitor_I36"/>
    <property type="match status" value="1"/>
</dbReference>
<organism evidence="2 3">
    <name type="scientific">Streptomyces qinzhouensis</name>
    <dbReference type="NCBI Taxonomy" id="2599401"/>
    <lineage>
        <taxon>Bacteria</taxon>
        <taxon>Bacillati</taxon>
        <taxon>Actinomycetota</taxon>
        <taxon>Actinomycetes</taxon>
        <taxon>Kitasatosporales</taxon>
        <taxon>Streptomycetaceae</taxon>
        <taxon>Streptomyces</taxon>
    </lineage>
</organism>
<feature type="signal peptide" evidence="1">
    <location>
        <begin position="1"/>
        <end position="25"/>
    </location>
</feature>
<dbReference type="OrthoDB" id="5196292at2"/>
<dbReference type="RefSeq" id="WP_146479880.1">
    <property type="nucleotide sequence ID" value="NZ_CP042266.1"/>
</dbReference>
<accession>A0A5B8J835</accession>
<evidence type="ECO:0008006" key="4">
    <source>
        <dbReference type="Google" id="ProtNLM"/>
    </source>
</evidence>
<evidence type="ECO:0000256" key="1">
    <source>
        <dbReference type="SAM" id="SignalP"/>
    </source>
</evidence>
<keyword evidence="1" id="KW-0732">Signal</keyword>
<protein>
    <recommendedName>
        <fullName evidence="4">Peptidase inhibitor family I36 protein</fullName>
    </recommendedName>
</protein>